<dbReference type="PANTHER" id="PTHR10434">
    <property type="entry name" value="1-ACYL-SN-GLYCEROL-3-PHOSPHATE ACYLTRANSFERASE"/>
    <property type="match status" value="1"/>
</dbReference>
<name>A0A7Z9DWH3_9CYAN</name>
<feature type="domain" description="Phospholipid/glycerol acyltransferase" evidence="5">
    <location>
        <begin position="53"/>
        <end position="165"/>
    </location>
</feature>
<proteinExistence type="inferred from homology"/>
<dbReference type="InterPro" id="IPR004552">
    <property type="entry name" value="AGP_acyltrans"/>
</dbReference>
<dbReference type="GO" id="GO:0006654">
    <property type="term" value="P:phosphatidic acid biosynthetic process"/>
    <property type="evidence" value="ECO:0007669"/>
    <property type="project" value="TreeGrafter"/>
</dbReference>
<reference evidence="6" key="1">
    <citation type="submission" date="2019-10" db="EMBL/GenBank/DDBJ databases">
        <authorList>
            <consortium name="Genoscope - CEA"/>
            <person name="William W."/>
        </authorList>
    </citation>
    <scope>NUCLEOTIDE SEQUENCE [LARGE SCALE GENOMIC DNA]</scope>
    <source>
        <strain evidence="6">BBR_PRJEB10992</strain>
    </source>
</reference>
<protein>
    <recommendedName>
        <fullName evidence="4">1-acyl-sn-glycerol-3-phosphate acyltransferase</fullName>
        <ecNumber evidence="4">2.3.1.51</ecNumber>
    </recommendedName>
</protein>
<dbReference type="InterPro" id="IPR002123">
    <property type="entry name" value="Plipid/glycerol_acylTrfase"/>
</dbReference>
<comment type="domain">
    <text evidence="4">The HXXXXD motif is essential for acyltransferase activity and may constitute the binding site for the phosphate moiety of the glycerol-3-phosphate.</text>
</comment>
<dbReference type="SMART" id="SM00563">
    <property type="entry name" value="PlsC"/>
    <property type="match status" value="1"/>
</dbReference>
<dbReference type="GO" id="GO:0016020">
    <property type="term" value="C:membrane"/>
    <property type="evidence" value="ECO:0007669"/>
    <property type="project" value="InterPro"/>
</dbReference>
<dbReference type="EMBL" id="CZCU02000079">
    <property type="protein sequence ID" value="VXD12465.1"/>
    <property type="molecule type" value="Genomic_DNA"/>
</dbReference>
<keyword evidence="4" id="KW-0594">Phospholipid biosynthesis</keyword>
<evidence type="ECO:0000256" key="1">
    <source>
        <dbReference type="ARBA" id="ARBA00008655"/>
    </source>
</evidence>
<keyword evidence="4" id="KW-1208">Phospholipid metabolism</keyword>
<dbReference type="PANTHER" id="PTHR10434:SF11">
    <property type="entry name" value="1-ACYL-SN-GLYCEROL-3-PHOSPHATE ACYLTRANSFERASE"/>
    <property type="match status" value="1"/>
</dbReference>
<dbReference type="CDD" id="cd07989">
    <property type="entry name" value="LPLAT_AGPAT-like"/>
    <property type="match status" value="1"/>
</dbReference>
<keyword evidence="2 4" id="KW-0808">Transferase</keyword>
<dbReference type="RefSeq" id="WP_231505906.1">
    <property type="nucleotide sequence ID" value="NZ_LR734835.1"/>
</dbReference>
<organism evidence="6 7">
    <name type="scientific">Planktothrix serta PCC 8927</name>
    <dbReference type="NCBI Taxonomy" id="671068"/>
    <lineage>
        <taxon>Bacteria</taxon>
        <taxon>Bacillati</taxon>
        <taxon>Cyanobacteriota</taxon>
        <taxon>Cyanophyceae</taxon>
        <taxon>Oscillatoriophycideae</taxon>
        <taxon>Oscillatoriales</taxon>
        <taxon>Microcoleaceae</taxon>
        <taxon>Planktothrix</taxon>
    </lineage>
</organism>
<dbReference type="AlphaFoldDB" id="A0A7Z9DWH3"/>
<evidence type="ECO:0000313" key="6">
    <source>
        <dbReference type="EMBL" id="VXD12465.1"/>
    </source>
</evidence>
<dbReference type="Pfam" id="PF01553">
    <property type="entry name" value="Acyltransferase"/>
    <property type="match status" value="1"/>
</dbReference>
<evidence type="ECO:0000256" key="3">
    <source>
        <dbReference type="ARBA" id="ARBA00023315"/>
    </source>
</evidence>
<comment type="catalytic activity">
    <reaction evidence="4">
        <text>a 1-acyl-sn-glycero-3-phosphate + an acyl-CoA = a 1,2-diacyl-sn-glycero-3-phosphate + CoA</text>
        <dbReference type="Rhea" id="RHEA:19709"/>
        <dbReference type="ChEBI" id="CHEBI:57287"/>
        <dbReference type="ChEBI" id="CHEBI:57970"/>
        <dbReference type="ChEBI" id="CHEBI:58342"/>
        <dbReference type="ChEBI" id="CHEBI:58608"/>
        <dbReference type="EC" id="2.3.1.51"/>
    </reaction>
</comment>
<dbReference type="Proteomes" id="UP000184550">
    <property type="component" value="Unassembled WGS sequence"/>
</dbReference>
<keyword evidence="4" id="KW-0444">Lipid biosynthesis</keyword>
<comment type="caution">
    <text evidence="6">The sequence shown here is derived from an EMBL/GenBank/DDBJ whole genome shotgun (WGS) entry which is preliminary data.</text>
</comment>
<dbReference type="NCBIfam" id="TIGR00530">
    <property type="entry name" value="AGP_acyltrn"/>
    <property type="match status" value="1"/>
</dbReference>
<keyword evidence="7" id="KW-1185">Reference proteome</keyword>
<keyword evidence="3 4" id="KW-0012">Acyltransferase</keyword>
<comment type="similarity">
    <text evidence="1 4">Belongs to the 1-acyl-sn-glycerol-3-phosphate acyltransferase family.</text>
</comment>
<evidence type="ECO:0000259" key="5">
    <source>
        <dbReference type="SMART" id="SM00563"/>
    </source>
</evidence>
<accession>A0A7Z9DWH3</accession>
<dbReference type="EC" id="2.3.1.51" evidence="4"/>
<evidence type="ECO:0000313" key="7">
    <source>
        <dbReference type="Proteomes" id="UP000184550"/>
    </source>
</evidence>
<dbReference type="GO" id="GO:0003841">
    <property type="term" value="F:1-acylglycerol-3-phosphate O-acyltransferase activity"/>
    <property type="evidence" value="ECO:0007669"/>
    <property type="project" value="UniProtKB-UniRule"/>
</dbReference>
<evidence type="ECO:0000256" key="4">
    <source>
        <dbReference type="RuleBase" id="RU361267"/>
    </source>
</evidence>
<gene>
    <name evidence="6" type="ORF">PL8927_170072</name>
</gene>
<dbReference type="SUPFAM" id="SSF69593">
    <property type="entry name" value="Glycerol-3-phosphate (1)-acyltransferase"/>
    <property type="match status" value="1"/>
</dbReference>
<sequence>MNQEFASVVRSREPLSSLILYHLFKWSVVSPMLHLYFQGRIYDANRVPLAGPLIVVSNHASDFDPPLLSSCMGRPLSYMAKEELFEIPVLKQAISLYGAYPVKRGSPDRSAIRAALQQLENGWATGVFLQGTRTLDGRITEPKLGAALIAAKAKVPLLPVCLWGTHAIVNKGSYLPRPVPVTVRVGHLIDPPNSTNREELLALTQKCTDEINALHDLGR</sequence>
<evidence type="ECO:0000256" key="2">
    <source>
        <dbReference type="ARBA" id="ARBA00022679"/>
    </source>
</evidence>
<keyword evidence="4" id="KW-0443">Lipid metabolism</keyword>